<reference evidence="3" key="1">
    <citation type="journal article" date="2019" name="Int. J. Syst. Evol. Microbiol.">
        <title>The Global Catalogue of Microorganisms (GCM) 10K type strain sequencing project: providing services to taxonomists for standard genome sequencing and annotation.</title>
        <authorList>
            <consortium name="The Broad Institute Genomics Platform"/>
            <consortium name="The Broad Institute Genome Sequencing Center for Infectious Disease"/>
            <person name="Wu L."/>
            <person name="Ma J."/>
        </authorList>
    </citation>
    <scope>NUCLEOTIDE SEQUENCE [LARGE SCALE GENOMIC DNA]</scope>
    <source>
        <strain evidence="3">CCUG 54522</strain>
    </source>
</reference>
<keyword evidence="3" id="KW-1185">Reference proteome</keyword>
<proteinExistence type="predicted"/>
<gene>
    <name evidence="2" type="ORF">ACFPYL_10640</name>
</gene>
<feature type="domain" description="HNH nuclease" evidence="1">
    <location>
        <begin position="313"/>
        <end position="363"/>
    </location>
</feature>
<sequence>MTTTTHSRGRQRDDVAAVDVAARELVDRIRALEDQVAAAQAEQARLTAWLAARRPDDAAGLVAYARRVSPARATRLVGLAKALTAELPWTLAAMRAGVLSEWRATLIARESACLQPADRATLDERLCAPDESGRYPFDGWGDRRVSEEARRLVAELDARAVVERRSLAAADRRVTLRPAPDVMARLSALLPATQGIAVWATLRRAADRARVAGDPRSRGQIMADVLVERVTGQATAEAVPVQVALVVSDQTLLGGGVEPGWLQDYGPVTAETARDLTKTALAEATVALRRVYARPETGALVAMDSRSRTFPRALGQFLEVRDRTCRSPWCDAPIRHHDHVRDHARGGATTAGNGQGLCEQCNHLKQSAGWRARDVTGPGELHTIETCLPTGHRQTSGAPRAPTPAVIRIAYAAA</sequence>
<protein>
    <submittedName>
        <fullName evidence="2">DUF222 domain-containing protein</fullName>
    </submittedName>
</protein>
<evidence type="ECO:0000313" key="3">
    <source>
        <dbReference type="Proteomes" id="UP001596135"/>
    </source>
</evidence>
<dbReference type="EMBL" id="JBHSRJ010000004">
    <property type="protein sequence ID" value="MFC6043535.1"/>
    <property type="molecule type" value="Genomic_DNA"/>
</dbReference>
<name>A0ABW1LHT3_9ACTN</name>
<comment type="caution">
    <text evidence="2">The sequence shown here is derived from an EMBL/GenBank/DDBJ whole genome shotgun (WGS) entry which is preliminary data.</text>
</comment>
<dbReference type="Pfam" id="PF02720">
    <property type="entry name" value="DUF222"/>
    <property type="match status" value="1"/>
</dbReference>
<dbReference type="InterPro" id="IPR003615">
    <property type="entry name" value="HNH_nuc"/>
</dbReference>
<organism evidence="2 3">
    <name type="scientific">Nocardioides hankookensis</name>
    <dbReference type="NCBI Taxonomy" id="443157"/>
    <lineage>
        <taxon>Bacteria</taxon>
        <taxon>Bacillati</taxon>
        <taxon>Actinomycetota</taxon>
        <taxon>Actinomycetes</taxon>
        <taxon>Propionibacteriales</taxon>
        <taxon>Nocardioidaceae</taxon>
        <taxon>Nocardioides</taxon>
    </lineage>
</organism>
<accession>A0ABW1LHT3</accession>
<dbReference type="CDD" id="cd00085">
    <property type="entry name" value="HNHc"/>
    <property type="match status" value="1"/>
</dbReference>
<dbReference type="Gene3D" id="1.10.30.50">
    <property type="match status" value="1"/>
</dbReference>
<dbReference type="InterPro" id="IPR003870">
    <property type="entry name" value="DUF222"/>
</dbReference>
<dbReference type="RefSeq" id="WP_379153668.1">
    <property type="nucleotide sequence ID" value="NZ_JBHSRJ010000004.1"/>
</dbReference>
<dbReference type="Proteomes" id="UP001596135">
    <property type="component" value="Unassembled WGS sequence"/>
</dbReference>
<dbReference type="SMART" id="SM00507">
    <property type="entry name" value="HNHc"/>
    <property type="match status" value="1"/>
</dbReference>
<evidence type="ECO:0000259" key="1">
    <source>
        <dbReference type="SMART" id="SM00507"/>
    </source>
</evidence>
<evidence type="ECO:0000313" key="2">
    <source>
        <dbReference type="EMBL" id="MFC6043535.1"/>
    </source>
</evidence>